<sequence length="224" mass="25422">MWPEYLILYLIIISFCTTLALALMFKSSMVFFKKRILLLSNLLDLPIEFHVTLFPTDYVQKVFMVSPGFYKEIGAAEFTGFHDNNPHRPAIISIFVDGSKIDGFCFNSRDLITYEKIVVGQDQEGKGRIVITGVKALCTHQALIKDYGWLFRGKYDEKKEEVIVAGGRDDVGVHALIGSDPGGRIPSPAIVRTVGLFNQSSRRWRLSLRPFRNALLLQMMSNRK</sequence>
<keyword evidence="1" id="KW-0472">Membrane</keyword>
<name>A0A314UHC2_PRUYE</name>
<evidence type="ECO:0000256" key="1">
    <source>
        <dbReference type="SAM" id="Phobius"/>
    </source>
</evidence>
<proteinExistence type="predicted"/>
<dbReference type="Proteomes" id="UP000250321">
    <property type="component" value="Unassembled WGS sequence"/>
</dbReference>
<evidence type="ECO:0000313" key="2">
    <source>
        <dbReference type="EMBL" id="PQM36933.1"/>
    </source>
</evidence>
<gene>
    <name evidence="2" type="ORF">Pyn_13199</name>
</gene>
<reference evidence="2 3" key="1">
    <citation type="submission" date="2018-02" db="EMBL/GenBank/DDBJ databases">
        <title>Draft genome of wild Prunus yedoensis var. nudiflora.</title>
        <authorList>
            <person name="Baek S."/>
            <person name="Kim J.-H."/>
            <person name="Choi K."/>
            <person name="Kim G.-B."/>
            <person name="Cho A."/>
            <person name="Jang H."/>
            <person name="Shin C.-H."/>
            <person name="Yu H.-J."/>
            <person name="Mun J.-H."/>
        </authorList>
    </citation>
    <scope>NUCLEOTIDE SEQUENCE [LARGE SCALE GENOMIC DNA]</scope>
    <source>
        <strain evidence="3">cv. Jeju island</strain>
        <tissue evidence="2">Leaf</tissue>
    </source>
</reference>
<keyword evidence="1" id="KW-1133">Transmembrane helix</keyword>
<keyword evidence="3" id="KW-1185">Reference proteome</keyword>
<keyword evidence="1" id="KW-0812">Transmembrane</keyword>
<feature type="transmembrane region" description="Helical" evidence="1">
    <location>
        <begin position="6"/>
        <end position="25"/>
    </location>
</feature>
<dbReference type="AlphaFoldDB" id="A0A314UHC2"/>
<accession>A0A314UHC2</accession>
<protein>
    <submittedName>
        <fullName evidence="2">Uncharacterized protein</fullName>
    </submittedName>
</protein>
<comment type="caution">
    <text evidence="2">The sequence shown here is derived from an EMBL/GenBank/DDBJ whole genome shotgun (WGS) entry which is preliminary data.</text>
</comment>
<dbReference type="EMBL" id="PJQY01003504">
    <property type="protein sequence ID" value="PQM36933.1"/>
    <property type="molecule type" value="Genomic_DNA"/>
</dbReference>
<organism evidence="2 3">
    <name type="scientific">Prunus yedoensis var. nudiflora</name>
    <dbReference type="NCBI Taxonomy" id="2094558"/>
    <lineage>
        <taxon>Eukaryota</taxon>
        <taxon>Viridiplantae</taxon>
        <taxon>Streptophyta</taxon>
        <taxon>Embryophyta</taxon>
        <taxon>Tracheophyta</taxon>
        <taxon>Spermatophyta</taxon>
        <taxon>Magnoliopsida</taxon>
        <taxon>eudicotyledons</taxon>
        <taxon>Gunneridae</taxon>
        <taxon>Pentapetalae</taxon>
        <taxon>rosids</taxon>
        <taxon>fabids</taxon>
        <taxon>Rosales</taxon>
        <taxon>Rosaceae</taxon>
        <taxon>Amygdaloideae</taxon>
        <taxon>Amygdaleae</taxon>
        <taxon>Prunus</taxon>
    </lineage>
</organism>
<evidence type="ECO:0000313" key="3">
    <source>
        <dbReference type="Proteomes" id="UP000250321"/>
    </source>
</evidence>